<keyword evidence="4" id="KW-1185">Reference proteome</keyword>
<feature type="repeat" description="PPR" evidence="2">
    <location>
        <begin position="431"/>
        <end position="465"/>
    </location>
</feature>
<proteinExistence type="predicted"/>
<dbReference type="PANTHER" id="PTHR24015">
    <property type="entry name" value="OS07G0578800 PROTEIN-RELATED"/>
    <property type="match status" value="1"/>
</dbReference>
<sequence length="858" mass="95839">MNFNLFKFRSFSALLAVTQSPSLLNSRIQVLVKQERHWEALQVYGQESCFPLHISKFTLPSILKACTSLSSPQYGRAIHGTIITLGLQFDPFIATSLVNMYFKRGDVYNAFQVFDNVSQCKTLVQDVPLWNSVIDGFLKNGFISEGILQFRRMQFSGVSPDGYTLCIMLGLLDHDCGNVQRGREIHGYIVRRSLHDTFVATALIDLYSRYGRPMDAWYIFHGLENKNRTTVVWNVMINGFNESGWWRKSLEVYSFAKNEGCVLVSSTLSSALAACSHGGCSVLGRQVQSDVIKLGFQEEPYVCTSLLTMYAKCGLLVDAEKVFHAVARKEVEICNSMISAYVDNSFFSDALDTYQQMRLSAIPSDSFTVPDIIVCCNMMELYDLGRTLHAEIVKRPIQNNVAIQSSLLTMYSKCGNLKNALDIFSSIGIRDVIAWGSIISGHCLDGQFMEALDLFKLMESDAVKPDSDIVAALINSSTKTGNTILGLCIHGTVIKRGLEVDAYVGTGLMDLYSKLRQPNSVASVFSDIKHKNLVVWNSLISCYCQNNLIDLSISLIPQILQSGLTPDSVSVTTVLLAISSAAALLKGKAIHACKIRIQIPDDIQMENALIDMYMKCGSLSHAKHVFQKMSCRNLVTWNSVISGYGSHGECLKAIHTFNEMRSSGISPDDITFLSLISSCNHSGLVDIGLDTFELMREYRVEPRMEHYVNMVDLLGRAGLLNDAYAFIKKMHIEADRSVWLCLLSACRVHRNVELGELAANNLLKIDPDRSSNYIQLLNLYVEAGLHVKAADLRILMRQKGLKKVPGFSWIEVKNRIDVFFSGDSSSIETIQIFEALKSLNRNMRKTQDSHESVEEGWD</sequence>
<accession>A0AAV1C8H0</accession>
<dbReference type="InterPro" id="IPR011990">
    <property type="entry name" value="TPR-like_helical_dom_sf"/>
</dbReference>
<gene>
    <name evidence="3" type="ORF">OLC1_LOCUS3702</name>
</gene>
<feature type="repeat" description="PPR" evidence="2">
    <location>
        <begin position="126"/>
        <end position="160"/>
    </location>
</feature>
<dbReference type="Gene3D" id="1.25.40.10">
    <property type="entry name" value="Tetratricopeptide repeat domain"/>
    <property type="match status" value="6"/>
</dbReference>
<dbReference type="Pfam" id="PF20431">
    <property type="entry name" value="E_motif"/>
    <property type="match status" value="1"/>
</dbReference>
<keyword evidence="1" id="KW-0677">Repeat</keyword>
<reference evidence="3" key="1">
    <citation type="submission" date="2023-03" db="EMBL/GenBank/DDBJ databases">
        <authorList>
            <person name="Julca I."/>
        </authorList>
    </citation>
    <scope>NUCLEOTIDE SEQUENCE</scope>
</reference>
<dbReference type="FunFam" id="1.25.40.10:FF:000090">
    <property type="entry name" value="Pentatricopeptide repeat-containing protein, chloroplastic"/>
    <property type="match status" value="1"/>
</dbReference>
<feature type="repeat" description="PPR" evidence="2">
    <location>
        <begin position="532"/>
        <end position="566"/>
    </location>
</feature>
<dbReference type="EMBL" id="OX459118">
    <property type="protein sequence ID" value="CAI9091894.1"/>
    <property type="molecule type" value="Genomic_DNA"/>
</dbReference>
<dbReference type="InterPro" id="IPR046848">
    <property type="entry name" value="E_motif"/>
</dbReference>
<protein>
    <submittedName>
        <fullName evidence="3">OLC1v1027002C1</fullName>
    </submittedName>
</protein>
<dbReference type="Proteomes" id="UP001161247">
    <property type="component" value="Chromosome 1"/>
</dbReference>
<dbReference type="GO" id="GO:0009451">
    <property type="term" value="P:RNA modification"/>
    <property type="evidence" value="ECO:0007669"/>
    <property type="project" value="InterPro"/>
</dbReference>
<dbReference type="GO" id="GO:0003723">
    <property type="term" value="F:RNA binding"/>
    <property type="evidence" value="ECO:0007669"/>
    <property type="project" value="InterPro"/>
</dbReference>
<feature type="repeat" description="PPR" evidence="2">
    <location>
        <begin position="330"/>
        <end position="364"/>
    </location>
</feature>
<dbReference type="Pfam" id="PF01535">
    <property type="entry name" value="PPR"/>
    <property type="match status" value="8"/>
</dbReference>
<dbReference type="NCBIfam" id="TIGR00756">
    <property type="entry name" value="PPR"/>
    <property type="match status" value="7"/>
</dbReference>
<dbReference type="InterPro" id="IPR046960">
    <property type="entry name" value="PPR_At4g14850-like_plant"/>
</dbReference>
<dbReference type="PANTHER" id="PTHR24015:SF1909">
    <property type="entry name" value="REPEAT-CONTAINING PROTEIN, PUTATIVE-RELATED"/>
    <property type="match status" value="1"/>
</dbReference>
<dbReference type="Pfam" id="PF13041">
    <property type="entry name" value="PPR_2"/>
    <property type="match status" value="1"/>
</dbReference>
<feature type="repeat" description="PPR" evidence="2">
    <location>
        <begin position="668"/>
        <end position="702"/>
    </location>
</feature>
<feature type="repeat" description="PPR" evidence="2">
    <location>
        <begin position="229"/>
        <end position="263"/>
    </location>
</feature>
<evidence type="ECO:0000313" key="3">
    <source>
        <dbReference type="EMBL" id="CAI9091894.1"/>
    </source>
</evidence>
<evidence type="ECO:0000256" key="2">
    <source>
        <dbReference type="PROSITE-ProRule" id="PRU00708"/>
    </source>
</evidence>
<evidence type="ECO:0000256" key="1">
    <source>
        <dbReference type="ARBA" id="ARBA00022737"/>
    </source>
</evidence>
<dbReference type="AlphaFoldDB" id="A0AAV1C8H0"/>
<dbReference type="InterPro" id="IPR002885">
    <property type="entry name" value="PPR_rpt"/>
</dbReference>
<feature type="repeat" description="PPR" evidence="2">
    <location>
        <begin position="633"/>
        <end position="667"/>
    </location>
</feature>
<evidence type="ECO:0000313" key="4">
    <source>
        <dbReference type="Proteomes" id="UP001161247"/>
    </source>
</evidence>
<name>A0AAV1C8H0_OLDCO</name>
<dbReference type="PROSITE" id="PS51375">
    <property type="entry name" value="PPR"/>
    <property type="match status" value="7"/>
</dbReference>
<organism evidence="3 4">
    <name type="scientific">Oldenlandia corymbosa var. corymbosa</name>
    <dbReference type="NCBI Taxonomy" id="529605"/>
    <lineage>
        <taxon>Eukaryota</taxon>
        <taxon>Viridiplantae</taxon>
        <taxon>Streptophyta</taxon>
        <taxon>Embryophyta</taxon>
        <taxon>Tracheophyta</taxon>
        <taxon>Spermatophyta</taxon>
        <taxon>Magnoliopsida</taxon>
        <taxon>eudicotyledons</taxon>
        <taxon>Gunneridae</taxon>
        <taxon>Pentapetalae</taxon>
        <taxon>asterids</taxon>
        <taxon>lamiids</taxon>
        <taxon>Gentianales</taxon>
        <taxon>Rubiaceae</taxon>
        <taxon>Rubioideae</taxon>
        <taxon>Spermacoceae</taxon>
        <taxon>Hedyotis-Oldenlandia complex</taxon>
        <taxon>Oldenlandia</taxon>
    </lineage>
</organism>